<name>A0AAX6FDE5_IRIPA</name>
<evidence type="ECO:0000256" key="2">
    <source>
        <dbReference type="ARBA" id="ARBA00010617"/>
    </source>
</evidence>
<comment type="cofactor">
    <cofactor evidence="11">
        <name>heme</name>
        <dbReference type="ChEBI" id="CHEBI:30413"/>
    </cofactor>
</comment>
<feature type="transmembrane region" description="Helical" evidence="13">
    <location>
        <begin position="6"/>
        <end position="28"/>
    </location>
</feature>
<keyword evidence="4 13" id="KW-0812">Transmembrane</keyword>
<dbReference type="PRINTS" id="PR00463">
    <property type="entry name" value="EP450I"/>
</dbReference>
<keyword evidence="8 11" id="KW-0408">Iron</keyword>
<protein>
    <submittedName>
        <fullName evidence="14">Leucine-rich repeat receptor-like protein kinase</fullName>
    </submittedName>
</protein>
<dbReference type="SUPFAM" id="SSF48264">
    <property type="entry name" value="Cytochrome P450"/>
    <property type="match status" value="1"/>
</dbReference>
<comment type="caution">
    <text evidence="14">The sequence shown here is derived from an EMBL/GenBank/DDBJ whole genome shotgun (WGS) entry which is preliminary data.</text>
</comment>
<dbReference type="InterPro" id="IPR050665">
    <property type="entry name" value="Cytochrome_P450_Monooxygen"/>
</dbReference>
<evidence type="ECO:0000256" key="12">
    <source>
        <dbReference type="RuleBase" id="RU000461"/>
    </source>
</evidence>
<organism evidence="14 15">
    <name type="scientific">Iris pallida</name>
    <name type="common">Sweet iris</name>
    <dbReference type="NCBI Taxonomy" id="29817"/>
    <lineage>
        <taxon>Eukaryota</taxon>
        <taxon>Viridiplantae</taxon>
        <taxon>Streptophyta</taxon>
        <taxon>Embryophyta</taxon>
        <taxon>Tracheophyta</taxon>
        <taxon>Spermatophyta</taxon>
        <taxon>Magnoliopsida</taxon>
        <taxon>Liliopsida</taxon>
        <taxon>Asparagales</taxon>
        <taxon>Iridaceae</taxon>
        <taxon>Iridoideae</taxon>
        <taxon>Irideae</taxon>
        <taxon>Iris</taxon>
    </lineage>
</organism>
<proteinExistence type="inferred from homology"/>
<dbReference type="PANTHER" id="PTHR24282">
    <property type="entry name" value="CYTOCHROME P450 FAMILY MEMBER"/>
    <property type="match status" value="1"/>
</dbReference>
<dbReference type="EMBL" id="JANAVB010029638">
    <property type="protein sequence ID" value="KAJ6814467.1"/>
    <property type="molecule type" value="Genomic_DNA"/>
</dbReference>
<reference evidence="14" key="2">
    <citation type="submission" date="2023-04" db="EMBL/GenBank/DDBJ databases">
        <authorList>
            <person name="Bruccoleri R.E."/>
            <person name="Oakeley E.J."/>
            <person name="Faust A.-M."/>
            <person name="Dessus-Babus S."/>
            <person name="Altorfer M."/>
            <person name="Burckhardt D."/>
            <person name="Oertli M."/>
            <person name="Naumann U."/>
            <person name="Petersen F."/>
            <person name="Wong J."/>
        </authorList>
    </citation>
    <scope>NUCLEOTIDE SEQUENCE</scope>
    <source>
        <strain evidence="14">GSM-AAB239-AS_SAM_17_03QT</strain>
        <tissue evidence="14">Leaf</tissue>
    </source>
</reference>
<keyword evidence="9 12" id="KW-0503">Monooxygenase</keyword>
<evidence type="ECO:0000256" key="7">
    <source>
        <dbReference type="ARBA" id="ARBA00023002"/>
    </source>
</evidence>
<dbReference type="Pfam" id="PF00067">
    <property type="entry name" value="p450"/>
    <property type="match status" value="1"/>
</dbReference>
<keyword evidence="15" id="KW-1185">Reference proteome</keyword>
<evidence type="ECO:0000313" key="15">
    <source>
        <dbReference type="Proteomes" id="UP001140949"/>
    </source>
</evidence>
<evidence type="ECO:0000256" key="8">
    <source>
        <dbReference type="ARBA" id="ARBA00023004"/>
    </source>
</evidence>
<evidence type="ECO:0000256" key="11">
    <source>
        <dbReference type="PIRSR" id="PIRSR602401-1"/>
    </source>
</evidence>
<keyword evidence="6 13" id="KW-1133">Transmembrane helix</keyword>
<evidence type="ECO:0000256" key="9">
    <source>
        <dbReference type="ARBA" id="ARBA00023033"/>
    </source>
</evidence>
<evidence type="ECO:0000256" key="3">
    <source>
        <dbReference type="ARBA" id="ARBA00022617"/>
    </source>
</evidence>
<keyword evidence="7 12" id="KW-0560">Oxidoreductase</keyword>
<dbReference type="PRINTS" id="PR00385">
    <property type="entry name" value="P450"/>
</dbReference>
<dbReference type="GO" id="GO:0016705">
    <property type="term" value="F:oxidoreductase activity, acting on paired donors, with incorporation or reduction of molecular oxygen"/>
    <property type="evidence" value="ECO:0007669"/>
    <property type="project" value="InterPro"/>
</dbReference>
<keyword evidence="14" id="KW-0675">Receptor</keyword>
<dbReference type="GO" id="GO:0005506">
    <property type="term" value="F:iron ion binding"/>
    <property type="evidence" value="ECO:0007669"/>
    <property type="project" value="InterPro"/>
</dbReference>
<feature type="binding site" description="axial binding residue" evidence="11">
    <location>
        <position position="463"/>
    </location>
    <ligand>
        <name>heme</name>
        <dbReference type="ChEBI" id="CHEBI:30413"/>
    </ligand>
    <ligandPart>
        <name>Fe</name>
        <dbReference type="ChEBI" id="CHEBI:18248"/>
    </ligandPart>
</feature>
<dbReference type="InterPro" id="IPR036396">
    <property type="entry name" value="Cyt_P450_sf"/>
</dbReference>
<gene>
    <name evidence="14" type="ORF">M6B38_140830</name>
</gene>
<evidence type="ECO:0000256" key="1">
    <source>
        <dbReference type="ARBA" id="ARBA00004370"/>
    </source>
</evidence>
<dbReference type="AlphaFoldDB" id="A0AAX6FDE5"/>
<evidence type="ECO:0000256" key="5">
    <source>
        <dbReference type="ARBA" id="ARBA00022723"/>
    </source>
</evidence>
<dbReference type="InterPro" id="IPR017972">
    <property type="entry name" value="Cyt_P450_CS"/>
</dbReference>
<reference evidence="14" key="1">
    <citation type="journal article" date="2023" name="GigaByte">
        <title>Genome assembly of the bearded iris, Iris pallida Lam.</title>
        <authorList>
            <person name="Bruccoleri R.E."/>
            <person name="Oakeley E.J."/>
            <person name="Faust A.M.E."/>
            <person name="Altorfer M."/>
            <person name="Dessus-Babus S."/>
            <person name="Burckhardt D."/>
            <person name="Oertli M."/>
            <person name="Naumann U."/>
            <person name="Petersen F."/>
            <person name="Wong J."/>
        </authorList>
    </citation>
    <scope>NUCLEOTIDE SEQUENCE</scope>
    <source>
        <strain evidence="14">GSM-AAB239-AS_SAM_17_03QT</strain>
    </source>
</reference>
<comment type="similarity">
    <text evidence="2 12">Belongs to the cytochrome P450 family.</text>
</comment>
<dbReference type="GO" id="GO:0004497">
    <property type="term" value="F:monooxygenase activity"/>
    <property type="evidence" value="ECO:0007669"/>
    <property type="project" value="UniProtKB-KW"/>
</dbReference>
<evidence type="ECO:0000256" key="6">
    <source>
        <dbReference type="ARBA" id="ARBA00022989"/>
    </source>
</evidence>
<dbReference type="Gene3D" id="1.10.630.10">
    <property type="entry name" value="Cytochrome P450"/>
    <property type="match status" value="1"/>
</dbReference>
<dbReference type="GO" id="GO:0006629">
    <property type="term" value="P:lipid metabolic process"/>
    <property type="evidence" value="ECO:0007669"/>
    <property type="project" value="UniProtKB-ARBA"/>
</dbReference>
<keyword evidence="3 11" id="KW-0349">Heme</keyword>
<keyword evidence="14" id="KW-0418">Kinase</keyword>
<dbReference type="InterPro" id="IPR002401">
    <property type="entry name" value="Cyt_P450_E_grp-I"/>
</dbReference>
<keyword evidence="10 13" id="KW-0472">Membrane</keyword>
<evidence type="ECO:0000256" key="13">
    <source>
        <dbReference type="SAM" id="Phobius"/>
    </source>
</evidence>
<evidence type="ECO:0000313" key="14">
    <source>
        <dbReference type="EMBL" id="KAJ6814467.1"/>
    </source>
</evidence>
<dbReference type="GO" id="GO:0020037">
    <property type="term" value="F:heme binding"/>
    <property type="evidence" value="ECO:0007669"/>
    <property type="project" value="InterPro"/>
</dbReference>
<evidence type="ECO:0000256" key="4">
    <source>
        <dbReference type="ARBA" id="ARBA00022692"/>
    </source>
</evidence>
<dbReference type="PROSITE" id="PS00086">
    <property type="entry name" value="CYTOCHROME_P450"/>
    <property type="match status" value="1"/>
</dbReference>
<keyword evidence="14" id="KW-0808">Transferase</keyword>
<dbReference type="GO" id="GO:0016020">
    <property type="term" value="C:membrane"/>
    <property type="evidence" value="ECO:0007669"/>
    <property type="project" value="UniProtKB-SubCell"/>
</dbReference>
<keyword evidence="5 11" id="KW-0479">Metal-binding</keyword>
<accession>A0AAX6FDE5</accession>
<sequence length="517" mass="58719">MDHLELTLGALLVIVVSALWGALVNLLWKPYAMARRFKEQGVRGPEPKFWSGSLEEIKSLKKDARGTEMDVSSHDIVPRVLPSSYTMFWRSHADRENFFYRFGAQTRLCITDPEHAKQVLSNKFGFYTKTNPSPYVLAILGRGLVVTVGSEWARHRRVVSPAFTMDKLKVMTKKMADCTMSMLDSWHGQIVQAEGQHSAVEVNSQFQELTADVISHSAFGSSYKEGKEVFLAQKELQVLLLANILNREIPGYKYVPTERNRQRWKLERKVRNTLMSIIQSRLGSEHSGYGNDLLGLMMESTRATQEGTGLSMDEIIDECKTFFFAGHETTSHLLTWTIFLLSTNRDWQERLREEVVNECRMEIPTADNLNKLKLVTMVLLEALRLYSPLMVMVRKAAQDMNLGNLMIPKDTILTVPIAIIHHNKDLWGDDANEFNPVRFENGVTKAARHPNALLAFSMGPRACVGQNFAMREAKMVVALILQRFSFSLSHDYKHEPTDMITLQPQSGLPVVFKPLGI</sequence>
<dbReference type="PANTHER" id="PTHR24282:SF135">
    <property type="entry name" value="CYTOCHROME P450 709B2"/>
    <property type="match status" value="1"/>
</dbReference>
<dbReference type="Proteomes" id="UP001140949">
    <property type="component" value="Unassembled WGS sequence"/>
</dbReference>
<comment type="subcellular location">
    <subcellularLocation>
        <location evidence="1">Membrane</location>
    </subcellularLocation>
</comment>
<dbReference type="InterPro" id="IPR001128">
    <property type="entry name" value="Cyt_P450"/>
</dbReference>
<evidence type="ECO:0000256" key="10">
    <source>
        <dbReference type="ARBA" id="ARBA00023136"/>
    </source>
</evidence>
<dbReference type="GO" id="GO:0016301">
    <property type="term" value="F:kinase activity"/>
    <property type="evidence" value="ECO:0007669"/>
    <property type="project" value="UniProtKB-KW"/>
</dbReference>